<accession>A0A852VHH0</accession>
<dbReference type="Gene3D" id="3.40.50.1820">
    <property type="entry name" value="alpha/beta hydrolase"/>
    <property type="match status" value="1"/>
</dbReference>
<evidence type="ECO:0000313" key="1">
    <source>
        <dbReference type="EMBL" id="NYF92258.1"/>
    </source>
</evidence>
<evidence type="ECO:0000313" key="2">
    <source>
        <dbReference type="Proteomes" id="UP000564385"/>
    </source>
</evidence>
<dbReference type="EMBL" id="JACCCU010000004">
    <property type="protein sequence ID" value="NYF92258.1"/>
    <property type="molecule type" value="Genomic_DNA"/>
</dbReference>
<name>A0A852VHH0_9BACT</name>
<dbReference type="InterPro" id="IPR050583">
    <property type="entry name" value="Mycobacterial_A85_antigen"/>
</dbReference>
<sequence>MAPEFHGPFDPVELSDPELEHDGLRHLTFHSPALRGRGDVSLFIPRGSTFPAELPLVLLLHGVYGSHWAWFLKGAAHRTAQDLIDRGEIRPMLLAAPSDGLSGDGSGYWPMPGRDAEAWIAHDVPACIREKFSSHGPTFLCGLSMGGYGALRIGFKYSDRFRGISTHSSITHAEQMHNLVRDRDLNLSAMPVYEHDILHWARKHRDQLPAVRFDCGTDDSLFNASAILHRELDNLSIPHTYETFPGGHEWSYWRQHIESTLRFFHSLLSK</sequence>
<dbReference type="PANTHER" id="PTHR48098:SF1">
    <property type="entry name" value="DIACYLGLYCEROL ACYLTRANSFERASE_MYCOLYLTRANSFERASE AG85A"/>
    <property type="match status" value="1"/>
</dbReference>
<gene>
    <name evidence="1" type="ORF">HDF08_004381</name>
</gene>
<dbReference type="GO" id="GO:0016747">
    <property type="term" value="F:acyltransferase activity, transferring groups other than amino-acyl groups"/>
    <property type="evidence" value="ECO:0007669"/>
    <property type="project" value="TreeGrafter"/>
</dbReference>
<dbReference type="InterPro" id="IPR029058">
    <property type="entry name" value="AB_hydrolase_fold"/>
</dbReference>
<dbReference type="Pfam" id="PF00756">
    <property type="entry name" value="Esterase"/>
    <property type="match status" value="1"/>
</dbReference>
<organism evidence="1 2">
    <name type="scientific">Tunturiibacter lichenicola</name>
    <dbReference type="NCBI Taxonomy" id="2051959"/>
    <lineage>
        <taxon>Bacteria</taxon>
        <taxon>Pseudomonadati</taxon>
        <taxon>Acidobacteriota</taxon>
        <taxon>Terriglobia</taxon>
        <taxon>Terriglobales</taxon>
        <taxon>Acidobacteriaceae</taxon>
        <taxon>Tunturiibacter</taxon>
    </lineage>
</organism>
<dbReference type="InterPro" id="IPR000801">
    <property type="entry name" value="Esterase-like"/>
</dbReference>
<dbReference type="SUPFAM" id="SSF53474">
    <property type="entry name" value="alpha/beta-Hydrolases"/>
    <property type="match status" value="1"/>
</dbReference>
<dbReference type="Proteomes" id="UP000564385">
    <property type="component" value="Unassembled WGS sequence"/>
</dbReference>
<reference evidence="1 2" key="1">
    <citation type="submission" date="2020-07" db="EMBL/GenBank/DDBJ databases">
        <title>Genomic Encyclopedia of Type Strains, Phase IV (KMG-V): Genome sequencing to study the core and pangenomes of soil and plant-associated prokaryotes.</title>
        <authorList>
            <person name="Whitman W."/>
        </authorList>
    </citation>
    <scope>NUCLEOTIDE SEQUENCE [LARGE SCALE GENOMIC DNA]</scope>
    <source>
        <strain evidence="1 2">M8UP22</strain>
    </source>
</reference>
<proteinExistence type="predicted"/>
<protein>
    <submittedName>
        <fullName evidence="1">Enterochelin esterase-like enzyme</fullName>
    </submittedName>
</protein>
<dbReference type="PANTHER" id="PTHR48098">
    <property type="entry name" value="ENTEROCHELIN ESTERASE-RELATED"/>
    <property type="match status" value="1"/>
</dbReference>
<comment type="caution">
    <text evidence="1">The sequence shown here is derived from an EMBL/GenBank/DDBJ whole genome shotgun (WGS) entry which is preliminary data.</text>
</comment>
<dbReference type="AlphaFoldDB" id="A0A852VHH0"/>